<evidence type="ECO:0000256" key="10">
    <source>
        <dbReference type="ARBA" id="ARBA00023141"/>
    </source>
</evidence>
<comment type="subcellular location">
    <subcellularLocation>
        <location evidence="1">Cytoplasm</location>
    </subcellularLocation>
</comment>
<dbReference type="AlphaFoldDB" id="A0A7D9GY59"/>
<dbReference type="UniPathway" id="UPA00120">
    <property type="reaction ID" value="UER00203"/>
</dbReference>
<dbReference type="PANTHER" id="PTHR21145">
    <property type="entry name" value="CHORISMATE MUTASE"/>
    <property type="match status" value="1"/>
</dbReference>
<evidence type="ECO:0000256" key="15">
    <source>
        <dbReference type="PIRNR" id="PIRNR017318"/>
    </source>
</evidence>
<evidence type="ECO:0000256" key="4">
    <source>
        <dbReference type="ARBA" id="ARBA00012404"/>
    </source>
</evidence>
<evidence type="ECO:0000256" key="8">
    <source>
        <dbReference type="ARBA" id="ARBA00022533"/>
    </source>
</evidence>
<keyword evidence="8" id="KW-0021">Allosteric enzyme</keyword>
<gene>
    <name evidence="17" type="primary">ARO7</name>
    <name evidence="17" type="ORF">DEBR0S1_24058G</name>
</gene>
<evidence type="ECO:0000256" key="1">
    <source>
        <dbReference type="ARBA" id="ARBA00004496"/>
    </source>
</evidence>
<evidence type="ECO:0000256" key="14">
    <source>
        <dbReference type="ARBA" id="ARBA00055515"/>
    </source>
</evidence>
<dbReference type="InterPro" id="IPR002701">
    <property type="entry name" value="CM_II_prokaryot"/>
</dbReference>
<comment type="subunit">
    <text evidence="3">Homodimer.</text>
</comment>
<evidence type="ECO:0000259" key="16">
    <source>
        <dbReference type="Pfam" id="PF01817"/>
    </source>
</evidence>
<evidence type="ECO:0000313" key="17">
    <source>
        <dbReference type="EMBL" id="VUG16722.1"/>
    </source>
</evidence>
<evidence type="ECO:0000256" key="5">
    <source>
        <dbReference type="ARBA" id="ARBA00020296"/>
    </source>
</evidence>
<dbReference type="GO" id="GO:0004106">
    <property type="term" value="F:chorismate mutase activity"/>
    <property type="evidence" value="ECO:0007669"/>
    <property type="project" value="UniProtKB-UniRule"/>
</dbReference>
<evidence type="ECO:0000256" key="2">
    <source>
        <dbReference type="ARBA" id="ARBA00004817"/>
    </source>
</evidence>
<comment type="function">
    <text evidence="14">Catalyzes the Claisen rearrangement of chorismate to prephenate. Acts at the first branch point in the aromatic amino acid pathway where it steers biosynthesis towards phenylalanine and tyrosine, and away from tryptophan.</text>
</comment>
<keyword evidence="10 15" id="KW-0057">Aromatic amino acid biosynthesis</keyword>
<dbReference type="InterPro" id="IPR008238">
    <property type="entry name" value="Chorismate_mutase_AroQ_euk"/>
</dbReference>
<keyword evidence="18" id="KW-1185">Reference proteome</keyword>
<evidence type="ECO:0000256" key="12">
    <source>
        <dbReference type="ARBA" id="ARBA00023235"/>
    </source>
</evidence>
<dbReference type="GO" id="GO:0006571">
    <property type="term" value="P:tyrosine biosynthetic process"/>
    <property type="evidence" value="ECO:0007669"/>
    <property type="project" value="UniProtKB-KW"/>
</dbReference>
<evidence type="ECO:0000256" key="11">
    <source>
        <dbReference type="ARBA" id="ARBA00023222"/>
    </source>
</evidence>
<evidence type="ECO:0000313" key="18">
    <source>
        <dbReference type="Proteomes" id="UP000478008"/>
    </source>
</evidence>
<dbReference type="Gene3D" id="1.10.590.10">
    <property type="entry name" value="Chorismate mutase, AroQ class superfamily, eukaryotic"/>
    <property type="match status" value="1"/>
</dbReference>
<dbReference type="FunFam" id="1.10.590.10:FF:000002">
    <property type="entry name" value="Chorismate mutase"/>
    <property type="match status" value="1"/>
</dbReference>
<organism evidence="17 18">
    <name type="scientific">Dekkera bruxellensis</name>
    <name type="common">Brettanomyces custersii</name>
    <dbReference type="NCBI Taxonomy" id="5007"/>
    <lineage>
        <taxon>Eukaryota</taxon>
        <taxon>Fungi</taxon>
        <taxon>Dikarya</taxon>
        <taxon>Ascomycota</taxon>
        <taxon>Saccharomycotina</taxon>
        <taxon>Pichiomycetes</taxon>
        <taxon>Pichiales</taxon>
        <taxon>Pichiaceae</taxon>
        <taxon>Brettanomyces</taxon>
    </lineage>
</organism>
<proteinExistence type="predicted"/>
<dbReference type="PANTHER" id="PTHR21145:SF12">
    <property type="entry name" value="CHORISMATE MUTASE"/>
    <property type="match status" value="1"/>
</dbReference>
<dbReference type="EMBL" id="CABFWN010000001">
    <property type="protein sequence ID" value="VUG16722.1"/>
    <property type="molecule type" value="Genomic_DNA"/>
</dbReference>
<keyword evidence="6" id="KW-0963">Cytoplasm</keyword>
<keyword evidence="9 15" id="KW-0028">Amino-acid biosynthesis</keyword>
<dbReference type="SUPFAM" id="SSF48600">
    <property type="entry name" value="Chorismate mutase II"/>
    <property type="match status" value="1"/>
</dbReference>
<dbReference type="GO" id="GO:0005737">
    <property type="term" value="C:cytoplasm"/>
    <property type="evidence" value="ECO:0007669"/>
    <property type="project" value="UniProtKB-SubCell"/>
</dbReference>
<keyword evidence="11" id="KW-0584">Phenylalanine biosynthesis</keyword>
<dbReference type="PIRSF" id="PIRSF017318">
    <property type="entry name" value="Chor_mut_AroQ_eu"/>
    <property type="match status" value="1"/>
</dbReference>
<comment type="catalytic activity">
    <reaction evidence="13">
        <text>chorismate = prephenate</text>
        <dbReference type="Rhea" id="RHEA:13897"/>
        <dbReference type="ChEBI" id="CHEBI:29748"/>
        <dbReference type="ChEBI" id="CHEBI:29934"/>
        <dbReference type="EC" id="5.4.99.5"/>
    </reaction>
    <physiologicalReaction direction="left-to-right" evidence="13">
        <dbReference type="Rhea" id="RHEA:13898"/>
    </physiologicalReaction>
</comment>
<dbReference type="InterPro" id="IPR036263">
    <property type="entry name" value="Chorismate_II_sf"/>
</dbReference>
<feature type="domain" description="Chorismate mutase" evidence="16">
    <location>
        <begin position="144"/>
        <end position="247"/>
    </location>
</feature>
<keyword evidence="12 15" id="KW-0413">Isomerase</keyword>
<dbReference type="GO" id="GO:0046417">
    <property type="term" value="P:chorismate metabolic process"/>
    <property type="evidence" value="ECO:0007669"/>
    <property type="project" value="InterPro"/>
</dbReference>
<evidence type="ECO:0000256" key="13">
    <source>
        <dbReference type="ARBA" id="ARBA00023979"/>
    </source>
</evidence>
<protein>
    <recommendedName>
        <fullName evidence="5 15">Chorismate mutase</fullName>
        <ecNumber evidence="4 15">5.4.99.5</ecNumber>
    </recommendedName>
</protein>
<keyword evidence="7" id="KW-0827">Tyrosine biosynthesis</keyword>
<reference evidence="17 18" key="1">
    <citation type="submission" date="2019-07" db="EMBL/GenBank/DDBJ databases">
        <authorList>
            <person name="Friedrich A."/>
            <person name="Schacherer J."/>
        </authorList>
    </citation>
    <scope>NUCLEOTIDE SEQUENCE [LARGE SCALE GENOMIC DNA]</scope>
</reference>
<comment type="pathway">
    <text evidence="2">Metabolic intermediate biosynthesis; prephenate biosynthesis; prephenate from chorismate: step 1/1.</text>
</comment>
<dbReference type="InterPro" id="IPR037039">
    <property type="entry name" value="CM_AroQ_sf_eucaryotic"/>
</dbReference>
<accession>A0A7D9GY59</accession>
<dbReference type="EC" id="5.4.99.5" evidence="4 15"/>
<name>A0A7D9GY59_DEKBR</name>
<evidence type="ECO:0000256" key="3">
    <source>
        <dbReference type="ARBA" id="ARBA00011738"/>
    </source>
</evidence>
<evidence type="ECO:0000256" key="6">
    <source>
        <dbReference type="ARBA" id="ARBA00022490"/>
    </source>
</evidence>
<evidence type="ECO:0000256" key="7">
    <source>
        <dbReference type="ARBA" id="ARBA00022498"/>
    </source>
</evidence>
<dbReference type="NCBIfam" id="TIGR01802">
    <property type="entry name" value="CM_pl-yst"/>
    <property type="match status" value="1"/>
</dbReference>
<dbReference type="Proteomes" id="UP000478008">
    <property type="component" value="Unassembled WGS sequence"/>
</dbReference>
<evidence type="ECO:0000256" key="9">
    <source>
        <dbReference type="ARBA" id="ARBA00022605"/>
    </source>
</evidence>
<dbReference type="GO" id="GO:0009094">
    <property type="term" value="P:L-phenylalanine biosynthetic process"/>
    <property type="evidence" value="ECO:0007669"/>
    <property type="project" value="UniProtKB-KW"/>
</dbReference>
<sequence length="261" mass="30306">MDFMKPETVLDLNNIRQALQRMEDTIIFYFIERSQFFTCPSVYKKDVFPIPKFDGSFLDWLLSQHEKIQSQVRRYQAPDEYPFFPEIVQPSFLPKVNYPPVLASYADEININKNVLKVYVDNMVPGISSGSGDQMENLGSAAMADIDALQSLSRRIHFGMFVAEAKFRNETEKFTKLIKNKDIKGIDKAITNTAVEEKILKRLLEKAKTYGVDPTLKFTQHIQNKVKPEVVVKIYKDYVIPLTKKVEIDYLMRRLEDEETT</sequence>
<dbReference type="Pfam" id="PF01817">
    <property type="entry name" value="CM_2"/>
    <property type="match status" value="1"/>
</dbReference>
<dbReference type="PROSITE" id="PS51169">
    <property type="entry name" value="CHORISMATE_MUT_3"/>
    <property type="match status" value="1"/>
</dbReference>